<evidence type="ECO:0000313" key="1">
    <source>
        <dbReference type="EMBL" id="RPB07902.1"/>
    </source>
</evidence>
<keyword evidence="2" id="KW-1185">Reference proteome</keyword>
<dbReference type="AlphaFoldDB" id="A0A3N4KEY5"/>
<name>A0A3N4KEY5_9PEZI</name>
<protein>
    <submittedName>
        <fullName evidence="1">Uncharacterized protein</fullName>
    </submittedName>
</protein>
<dbReference type="Proteomes" id="UP000277580">
    <property type="component" value="Unassembled WGS sequence"/>
</dbReference>
<accession>A0A3N4KEY5</accession>
<evidence type="ECO:0000313" key="2">
    <source>
        <dbReference type="Proteomes" id="UP000277580"/>
    </source>
</evidence>
<gene>
    <name evidence="1" type="ORF">P167DRAFT_578858</name>
</gene>
<dbReference type="InParanoid" id="A0A3N4KEY5"/>
<reference evidence="1 2" key="1">
    <citation type="journal article" date="2018" name="Nat. Ecol. Evol.">
        <title>Pezizomycetes genomes reveal the molecular basis of ectomycorrhizal truffle lifestyle.</title>
        <authorList>
            <person name="Murat C."/>
            <person name="Payen T."/>
            <person name="Noel B."/>
            <person name="Kuo A."/>
            <person name="Morin E."/>
            <person name="Chen J."/>
            <person name="Kohler A."/>
            <person name="Krizsan K."/>
            <person name="Balestrini R."/>
            <person name="Da Silva C."/>
            <person name="Montanini B."/>
            <person name="Hainaut M."/>
            <person name="Levati E."/>
            <person name="Barry K.W."/>
            <person name="Belfiori B."/>
            <person name="Cichocki N."/>
            <person name="Clum A."/>
            <person name="Dockter R.B."/>
            <person name="Fauchery L."/>
            <person name="Guy J."/>
            <person name="Iotti M."/>
            <person name="Le Tacon F."/>
            <person name="Lindquist E.A."/>
            <person name="Lipzen A."/>
            <person name="Malagnac F."/>
            <person name="Mello A."/>
            <person name="Molinier V."/>
            <person name="Miyauchi S."/>
            <person name="Poulain J."/>
            <person name="Riccioni C."/>
            <person name="Rubini A."/>
            <person name="Sitrit Y."/>
            <person name="Splivallo R."/>
            <person name="Traeger S."/>
            <person name="Wang M."/>
            <person name="Zifcakova L."/>
            <person name="Wipf D."/>
            <person name="Zambonelli A."/>
            <person name="Paolocci F."/>
            <person name="Nowrousian M."/>
            <person name="Ottonello S."/>
            <person name="Baldrian P."/>
            <person name="Spatafora J.W."/>
            <person name="Henrissat B."/>
            <person name="Nagy L.G."/>
            <person name="Aury J.M."/>
            <person name="Wincker P."/>
            <person name="Grigoriev I.V."/>
            <person name="Bonfante P."/>
            <person name="Martin F.M."/>
        </authorList>
    </citation>
    <scope>NUCLEOTIDE SEQUENCE [LARGE SCALE GENOMIC DNA]</scope>
    <source>
        <strain evidence="1 2">CCBAS932</strain>
    </source>
</reference>
<dbReference type="EMBL" id="ML119173">
    <property type="protein sequence ID" value="RPB07902.1"/>
    <property type="molecule type" value="Genomic_DNA"/>
</dbReference>
<sequence>MSTNSVLTTISNSTTFCALVPKTNVTLIDMRCVRQGDSVVALEDCKRHWLPATLWLRDYIPVTPPCNDAKDRHHEKDWPACVQRRRWCRQRHRSGDGSPFYRDSNQDGSTLDEVCRLAIDVGCGSCNFINRIVYNDAITAVFHGPPRWRRASGSFEYVVNSSCTGLRRWPELSSAI</sequence>
<organism evidence="1 2">
    <name type="scientific">Morchella conica CCBAS932</name>
    <dbReference type="NCBI Taxonomy" id="1392247"/>
    <lineage>
        <taxon>Eukaryota</taxon>
        <taxon>Fungi</taxon>
        <taxon>Dikarya</taxon>
        <taxon>Ascomycota</taxon>
        <taxon>Pezizomycotina</taxon>
        <taxon>Pezizomycetes</taxon>
        <taxon>Pezizales</taxon>
        <taxon>Morchellaceae</taxon>
        <taxon>Morchella</taxon>
    </lineage>
</organism>
<proteinExistence type="predicted"/>